<dbReference type="RefSeq" id="WP_125003579.1">
    <property type="nucleotide sequence ID" value="NZ_BHYK01000020.1"/>
</dbReference>
<name>A0A401UPY3_9CLOT</name>
<feature type="transmembrane region" description="Helical" evidence="1">
    <location>
        <begin position="12"/>
        <end position="41"/>
    </location>
</feature>
<accession>A0A401UPY3</accession>
<dbReference type="AlphaFoldDB" id="A0A401UPY3"/>
<sequence length="50" mass="5444">MGILSFIGAIVVFFWVLGLVFSIGGGLIHILLVIGVIVFIVDMISKKRIK</sequence>
<dbReference type="NCBIfam" id="NF033488">
    <property type="entry name" value="lmo0937_fam_TM"/>
    <property type="match status" value="1"/>
</dbReference>
<organism evidence="2 3">
    <name type="scientific">Clostridium tagluense</name>
    <dbReference type="NCBI Taxonomy" id="360422"/>
    <lineage>
        <taxon>Bacteria</taxon>
        <taxon>Bacillati</taxon>
        <taxon>Bacillota</taxon>
        <taxon>Clostridia</taxon>
        <taxon>Eubacteriales</taxon>
        <taxon>Clostridiaceae</taxon>
        <taxon>Clostridium</taxon>
    </lineage>
</organism>
<gene>
    <name evidence="2" type="ORF">Ctaglu_32350</name>
</gene>
<keyword evidence="1" id="KW-0812">Transmembrane</keyword>
<dbReference type="Proteomes" id="UP000287872">
    <property type="component" value="Unassembled WGS sequence"/>
</dbReference>
<evidence type="ECO:0000256" key="1">
    <source>
        <dbReference type="SAM" id="Phobius"/>
    </source>
</evidence>
<dbReference type="InterPro" id="IPR043727">
    <property type="entry name" value="Lmo0937-like"/>
</dbReference>
<keyword evidence="1" id="KW-0472">Membrane</keyword>
<dbReference type="Pfam" id="PF18919">
    <property type="entry name" value="DUF5670"/>
    <property type="match status" value="1"/>
</dbReference>
<evidence type="ECO:0000313" key="2">
    <source>
        <dbReference type="EMBL" id="GCD11612.1"/>
    </source>
</evidence>
<evidence type="ECO:0000313" key="3">
    <source>
        <dbReference type="Proteomes" id="UP000287872"/>
    </source>
</evidence>
<evidence type="ECO:0008006" key="4">
    <source>
        <dbReference type="Google" id="ProtNLM"/>
    </source>
</evidence>
<comment type="caution">
    <text evidence="2">The sequence shown here is derived from an EMBL/GenBank/DDBJ whole genome shotgun (WGS) entry which is preliminary data.</text>
</comment>
<reference evidence="2 3" key="1">
    <citation type="submission" date="2018-11" db="EMBL/GenBank/DDBJ databases">
        <title>Genome sequencing and assembly of Clostridium tagluense strain A121.</title>
        <authorList>
            <person name="Murakami T."/>
            <person name="Segawa T."/>
            <person name="Shcherbakova V.A."/>
            <person name="Mori H."/>
            <person name="Yoshimura Y."/>
        </authorList>
    </citation>
    <scope>NUCLEOTIDE SEQUENCE [LARGE SCALE GENOMIC DNA]</scope>
    <source>
        <strain evidence="2 3">A121</strain>
    </source>
</reference>
<protein>
    <recommendedName>
        <fullName evidence="4">Lmo0937 family membrane protein</fullName>
    </recommendedName>
</protein>
<proteinExistence type="predicted"/>
<dbReference type="EMBL" id="BHYK01000020">
    <property type="protein sequence ID" value="GCD11612.1"/>
    <property type="molecule type" value="Genomic_DNA"/>
</dbReference>
<keyword evidence="3" id="KW-1185">Reference proteome</keyword>
<keyword evidence="1" id="KW-1133">Transmembrane helix</keyword>